<protein>
    <submittedName>
        <fullName evidence="5">Long-chain fatty acid--CoA ligase</fullName>
    </submittedName>
</protein>
<dbReference type="PROSITE" id="PS00455">
    <property type="entry name" value="AMP_BINDING"/>
    <property type="match status" value="1"/>
</dbReference>
<name>A0A328HIP7_ARTGO</name>
<dbReference type="OrthoDB" id="5240965at2"/>
<proteinExistence type="inferred from homology"/>
<feature type="domain" description="AMP-binding enzyme C-terminal" evidence="4">
    <location>
        <begin position="368"/>
        <end position="442"/>
    </location>
</feature>
<dbReference type="InterPro" id="IPR000873">
    <property type="entry name" value="AMP-dep_synth/lig_dom"/>
</dbReference>
<comment type="caution">
    <text evidence="5">The sequence shown here is derived from an EMBL/GenBank/DDBJ whole genome shotgun (WGS) entry which is preliminary data.</text>
</comment>
<dbReference type="InterPro" id="IPR042099">
    <property type="entry name" value="ANL_N_sf"/>
</dbReference>
<dbReference type="InterPro" id="IPR025110">
    <property type="entry name" value="AMP-bd_C"/>
</dbReference>
<dbReference type="PANTHER" id="PTHR43201">
    <property type="entry name" value="ACYL-COA SYNTHETASE"/>
    <property type="match status" value="1"/>
</dbReference>
<dbReference type="Pfam" id="PF13193">
    <property type="entry name" value="AMP-binding_C"/>
    <property type="match status" value="1"/>
</dbReference>
<evidence type="ECO:0000256" key="2">
    <source>
        <dbReference type="ARBA" id="ARBA00022598"/>
    </source>
</evidence>
<dbReference type="RefSeq" id="WP_111903930.1">
    <property type="nucleotide sequence ID" value="NZ_QLNP01000074.1"/>
</dbReference>
<evidence type="ECO:0000256" key="1">
    <source>
        <dbReference type="ARBA" id="ARBA00006432"/>
    </source>
</evidence>
<dbReference type="AlphaFoldDB" id="A0A328HIP7"/>
<dbReference type="Gene3D" id="3.40.50.12780">
    <property type="entry name" value="N-terminal domain of ligase-like"/>
    <property type="match status" value="1"/>
</dbReference>
<dbReference type="SUPFAM" id="SSF56801">
    <property type="entry name" value="Acetyl-CoA synthetase-like"/>
    <property type="match status" value="1"/>
</dbReference>
<evidence type="ECO:0000259" key="3">
    <source>
        <dbReference type="Pfam" id="PF00501"/>
    </source>
</evidence>
<dbReference type="Pfam" id="PF00501">
    <property type="entry name" value="AMP-binding"/>
    <property type="match status" value="1"/>
</dbReference>
<accession>A0A328HIP7</accession>
<comment type="similarity">
    <text evidence="1">Belongs to the ATP-dependent AMP-binding enzyme family.</text>
</comment>
<dbReference type="InterPro" id="IPR020845">
    <property type="entry name" value="AMP-binding_CS"/>
</dbReference>
<dbReference type="Proteomes" id="UP000249166">
    <property type="component" value="Unassembled WGS sequence"/>
</dbReference>
<dbReference type="PANTHER" id="PTHR43201:SF5">
    <property type="entry name" value="MEDIUM-CHAIN ACYL-COA LIGASE ACSF2, MITOCHONDRIAL"/>
    <property type="match status" value="1"/>
</dbReference>
<evidence type="ECO:0000313" key="5">
    <source>
        <dbReference type="EMBL" id="RAM37325.1"/>
    </source>
</evidence>
<dbReference type="GO" id="GO:0006631">
    <property type="term" value="P:fatty acid metabolic process"/>
    <property type="evidence" value="ECO:0007669"/>
    <property type="project" value="TreeGrafter"/>
</dbReference>
<keyword evidence="2 5" id="KW-0436">Ligase</keyword>
<evidence type="ECO:0000259" key="4">
    <source>
        <dbReference type="Pfam" id="PF13193"/>
    </source>
</evidence>
<dbReference type="GO" id="GO:0031956">
    <property type="term" value="F:medium-chain fatty acid-CoA ligase activity"/>
    <property type="evidence" value="ECO:0007669"/>
    <property type="project" value="TreeGrafter"/>
</dbReference>
<sequence>MPFLNRLQRWADLRPDGTAVAVGGRGLSWAELRGAAEELVPSTSETYILSEPNSAQFAALYCAGVAKGRQIAVLDPAWTPQAQEEVARMLPSPSRATGTALEDGDPDEPFLIGFTAGTTSTPKAFTRSRRSWQASFDASIEFFGLRPEDKTLAPGPLSASLNLYTLSECLYAGTEFHTLRTFDVGDAHAVIAHDGITRLVLVPTMLRLLSERGLMASVDASAIRTIICAGSKLDARTLEAARRWAPNATIFEYYGAAELSFVAGRGLEAGEPLDAAGTAIGRPFPGVEVRIVDDHGEPQPEGCVGNIRVKSPMICQGYLWGDDGKALRRLNGGSTVGDQGYLLDGVLHILGRSSDMINTAGRNVYPHEVELALSSIPGVDAAVAVGFHDDLRGQRVVAGIIPSCGGLTAAALNAGLQALLARDKRPLHYYSLTELPLTDRGKLNRRMLLEWIRSNDSRLRRLH</sequence>
<dbReference type="EMBL" id="QLNP01000074">
    <property type="protein sequence ID" value="RAM37325.1"/>
    <property type="molecule type" value="Genomic_DNA"/>
</dbReference>
<reference evidence="5 6" key="1">
    <citation type="submission" date="2018-04" db="EMBL/GenBank/DDBJ databases">
        <title>Bacteria isolated from cave deposits of Manipur.</title>
        <authorList>
            <person name="Sahoo D."/>
            <person name="Sarangthem I."/>
            <person name="Nandeibam J."/>
        </authorList>
    </citation>
    <scope>NUCLEOTIDE SEQUENCE [LARGE SCALE GENOMIC DNA]</scope>
    <source>
        <strain evidence="6">mrc11</strain>
    </source>
</reference>
<gene>
    <name evidence="5" type="ORF">DBZ45_10970</name>
</gene>
<feature type="domain" description="AMP-dependent synthetase/ligase" evidence="3">
    <location>
        <begin position="70"/>
        <end position="319"/>
    </location>
</feature>
<dbReference type="Gene3D" id="3.30.300.30">
    <property type="match status" value="1"/>
</dbReference>
<dbReference type="InterPro" id="IPR045851">
    <property type="entry name" value="AMP-bd_C_sf"/>
</dbReference>
<evidence type="ECO:0000313" key="6">
    <source>
        <dbReference type="Proteomes" id="UP000249166"/>
    </source>
</evidence>
<organism evidence="5 6">
    <name type="scientific">Arthrobacter globiformis</name>
    <dbReference type="NCBI Taxonomy" id="1665"/>
    <lineage>
        <taxon>Bacteria</taxon>
        <taxon>Bacillati</taxon>
        <taxon>Actinomycetota</taxon>
        <taxon>Actinomycetes</taxon>
        <taxon>Micrococcales</taxon>
        <taxon>Micrococcaceae</taxon>
        <taxon>Arthrobacter</taxon>
    </lineage>
</organism>